<name>A0AAV9UTQ6_9PEZI</name>
<evidence type="ECO:0000256" key="2">
    <source>
        <dbReference type="SAM" id="Phobius"/>
    </source>
</evidence>
<reference evidence="3 4" key="1">
    <citation type="submission" date="2019-10" db="EMBL/GenBank/DDBJ databases">
        <authorList>
            <person name="Palmer J.M."/>
        </authorList>
    </citation>
    <scope>NUCLEOTIDE SEQUENCE [LARGE SCALE GENOMIC DNA]</scope>
    <source>
        <strain evidence="3 4">TWF730</strain>
    </source>
</reference>
<organism evidence="3 4">
    <name type="scientific">Orbilia blumenaviensis</name>
    <dbReference type="NCBI Taxonomy" id="1796055"/>
    <lineage>
        <taxon>Eukaryota</taxon>
        <taxon>Fungi</taxon>
        <taxon>Dikarya</taxon>
        <taxon>Ascomycota</taxon>
        <taxon>Pezizomycotina</taxon>
        <taxon>Orbiliomycetes</taxon>
        <taxon>Orbiliales</taxon>
        <taxon>Orbiliaceae</taxon>
        <taxon>Orbilia</taxon>
    </lineage>
</organism>
<keyword evidence="2" id="KW-1133">Transmembrane helix</keyword>
<feature type="transmembrane region" description="Helical" evidence="2">
    <location>
        <begin position="258"/>
        <end position="276"/>
    </location>
</feature>
<dbReference type="EMBL" id="JAVHNS010000007">
    <property type="protein sequence ID" value="KAK6349265.1"/>
    <property type="molecule type" value="Genomic_DNA"/>
</dbReference>
<comment type="caution">
    <text evidence="3">The sequence shown here is derived from an EMBL/GenBank/DDBJ whole genome shotgun (WGS) entry which is preliminary data.</text>
</comment>
<evidence type="ECO:0000256" key="1">
    <source>
        <dbReference type="SAM" id="MobiDB-lite"/>
    </source>
</evidence>
<feature type="transmembrane region" description="Helical" evidence="2">
    <location>
        <begin position="324"/>
        <end position="343"/>
    </location>
</feature>
<keyword evidence="2" id="KW-0812">Transmembrane</keyword>
<proteinExistence type="predicted"/>
<feature type="region of interest" description="Disordered" evidence="1">
    <location>
        <begin position="64"/>
        <end position="91"/>
    </location>
</feature>
<evidence type="ECO:0000313" key="3">
    <source>
        <dbReference type="EMBL" id="KAK6349265.1"/>
    </source>
</evidence>
<gene>
    <name evidence="3" type="ORF">TWF730_010015</name>
</gene>
<keyword evidence="4" id="KW-1185">Reference proteome</keyword>
<feature type="compositionally biased region" description="Basic and acidic residues" evidence="1">
    <location>
        <begin position="69"/>
        <end position="78"/>
    </location>
</feature>
<sequence>MERNRNATTYIFSTGTRTSRSRTNSHVQYTTQVDNTHGLSRKPSGNVTVFILDAVSSSPGIEILPGTSERNEPRHLDQKTTSTSQVPEPSRRGVAFTGKTIFPSAVTHFRNFFRPARASARPLRAPRPFYPSHPPHPVNLGISIDMDAIGILNGDKSPAQPWVEHSSMPQKIHNIDQAGGTRQTSKPVGIEIIDTAPQPQPLRLVTEMGIGIATPEAFYVESTMLIFQIAMASFLLLASYKIPTLYPIGRTAYYFTRLAYSASVVFALIYGLRVLIEAWSSLTDIMDRIALIADNSKTGHFILPTQQMIRDIYSNYNRESVQLGGIYFMESTVLNVASVILGLRASNMTNKKNIGLKWWVGGL</sequence>
<accession>A0AAV9UTQ6</accession>
<dbReference type="Proteomes" id="UP001373714">
    <property type="component" value="Unassembled WGS sequence"/>
</dbReference>
<feature type="transmembrane region" description="Helical" evidence="2">
    <location>
        <begin position="217"/>
        <end position="237"/>
    </location>
</feature>
<dbReference type="AlphaFoldDB" id="A0AAV9UTQ6"/>
<keyword evidence="2" id="KW-0472">Membrane</keyword>
<protein>
    <submittedName>
        <fullName evidence="3">Uncharacterized protein</fullName>
    </submittedName>
</protein>
<evidence type="ECO:0000313" key="4">
    <source>
        <dbReference type="Proteomes" id="UP001373714"/>
    </source>
</evidence>